<evidence type="ECO:0000313" key="2">
    <source>
        <dbReference type="Proteomes" id="UP000242146"/>
    </source>
</evidence>
<protein>
    <submittedName>
        <fullName evidence="1">Uncharacterized protein</fullName>
    </submittedName>
</protein>
<gene>
    <name evidence="1" type="ORF">DM01DRAFT_327536</name>
</gene>
<dbReference type="Proteomes" id="UP000242146">
    <property type="component" value="Unassembled WGS sequence"/>
</dbReference>
<dbReference type="AlphaFoldDB" id="A0A1X2G737"/>
<reference evidence="1 2" key="1">
    <citation type="submission" date="2016-07" db="EMBL/GenBank/DDBJ databases">
        <title>Pervasive Adenine N6-methylation of Active Genes in Fungi.</title>
        <authorList>
            <consortium name="DOE Joint Genome Institute"/>
            <person name="Mondo S.J."/>
            <person name="Dannebaum R.O."/>
            <person name="Kuo R.C."/>
            <person name="Labutti K."/>
            <person name="Haridas S."/>
            <person name="Kuo A."/>
            <person name="Salamov A."/>
            <person name="Ahrendt S.R."/>
            <person name="Lipzen A."/>
            <person name="Sullivan W."/>
            <person name="Andreopoulos W.B."/>
            <person name="Clum A."/>
            <person name="Lindquist E."/>
            <person name="Daum C."/>
            <person name="Ramamoorthy G.K."/>
            <person name="Gryganskyi A."/>
            <person name="Culley D."/>
            <person name="Magnuson J.K."/>
            <person name="James T.Y."/>
            <person name="O'Malley M.A."/>
            <person name="Stajich J.E."/>
            <person name="Spatafora J.W."/>
            <person name="Visel A."/>
            <person name="Grigoriev I.V."/>
        </authorList>
    </citation>
    <scope>NUCLEOTIDE SEQUENCE [LARGE SCALE GENOMIC DNA]</scope>
    <source>
        <strain evidence="1 2">NRRL 3301</strain>
    </source>
</reference>
<proteinExistence type="predicted"/>
<accession>A0A1X2G737</accession>
<dbReference type="EMBL" id="MCGT01000040">
    <property type="protein sequence ID" value="ORX45896.1"/>
    <property type="molecule type" value="Genomic_DNA"/>
</dbReference>
<organism evidence="1 2">
    <name type="scientific">Hesseltinella vesiculosa</name>
    <dbReference type="NCBI Taxonomy" id="101127"/>
    <lineage>
        <taxon>Eukaryota</taxon>
        <taxon>Fungi</taxon>
        <taxon>Fungi incertae sedis</taxon>
        <taxon>Mucoromycota</taxon>
        <taxon>Mucoromycotina</taxon>
        <taxon>Mucoromycetes</taxon>
        <taxon>Mucorales</taxon>
        <taxon>Cunninghamellaceae</taxon>
        <taxon>Hesseltinella</taxon>
    </lineage>
</organism>
<dbReference type="OrthoDB" id="2288259at2759"/>
<comment type="caution">
    <text evidence="1">The sequence shown here is derived from an EMBL/GenBank/DDBJ whole genome shotgun (WGS) entry which is preliminary data.</text>
</comment>
<sequence length="145" mass="15946">MNITEGQASCMFFSKEYTEENVNLLTEKVESYGELARCYETNPENPVLVTKSRMFSSPFTFKRYLIPSPMESHETNVEGTRPLQSLIITSDNAAGLGTRPIQGPTIENSVLGTLPPCGLRPVVAGRLGPLARKPKPFGLVNSLAW</sequence>
<evidence type="ECO:0000313" key="1">
    <source>
        <dbReference type="EMBL" id="ORX45896.1"/>
    </source>
</evidence>
<name>A0A1X2G737_9FUNG</name>
<keyword evidence="2" id="KW-1185">Reference proteome</keyword>